<comment type="cofactor">
    <cofactor evidence="6">
        <name>Zn(2+)</name>
        <dbReference type="ChEBI" id="CHEBI:29105"/>
    </cofactor>
    <text evidence="6">Binds 1 zinc ion per subunit.</text>
</comment>
<organism evidence="8 9">
    <name type="scientific">Geomesophilobacter sediminis</name>
    <dbReference type="NCBI Taxonomy" id="2798584"/>
    <lineage>
        <taxon>Bacteria</taxon>
        <taxon>Pseudomonadati</taxon>
        <taxon>Thermodesulfobacteriota</taxon>
        <taxon>Desulfuromonadia</taxon>
        <taxon>Geobacterales</taxon>
        <taxon>Geobacteraceae</taxon>
        <taxon>Geomesophilobacter</taxon>
    </lineage>
</organism>
<dbReference type="PANTHER" id="PTHR11002">
    <property type="entry name" value="CARBONIC ANHYDRASE"/>
    <property type="match status" value="1"/>
</dbReference>
<dbReference type="InterPro" id="IPR036874">
    <property type="entry name" value="Carbonic_anhydrase_sf"/>
</dbReference>
<evidence type="ECO:0000256" key="7">
    <source>
        <dbReference type="SAM" id="SignalP"/>
    </source>
</evidence>
<dbReference type="SMART" id="SM00947">
    <property type="entry name" value="Pro_CA"/>
    <property type="match status" value="1"/>
</dbReference>
<gene>
    <name evidence="8" type="ORF">JFN93_06800</name>
</gene>
<keyword evidence="7" id="KW-0732">Signal</keyword>
<dbReference type="InterPro" id="IPR015892">
    <property type="entry name" value="Carbonic_anhydrase_CS"/>
</dbReference>
<proteinExistence type="inferred from homology"/>
<evidence type="ECO:0000256" key="1">
    <source>
        <dbReference type="ARBA" id="ARBA00006217"/>
    </source>
</evidence>
<dbReference type="AlphaFoldDB" id="A0A8J7JIY2"/>
<dbReference type="InterPro" id="IPR001765">
    <property type="entry name" value="Carbonic_anhydrase"/>
</dbReference>
<feature type="binding site" evidence="6">
    <location>
        <position position="133"/>
    </location>
    <ligand>
        <name>Zn(2+)</name>
        <dbReference type="ChEBI" id="CHEBI:29105"/>
    </ligand>
</feature>
<dbReference type="GO" id="GO:0015976">
    <property type="term" value="P:carbon utilization"/>
    <property type="evidence" value="ECO:0007669"/>
    <property type="project" value="InterPro"/>
</dbReference>
<feature type="chain" id="PRO_5035232700" description="carbonic anhydrase" evidence="7">
    <location>
        <begin position="26"/>
        <end position="230"/>
    </location>
</feature>
<evidence type="ECO:0000256" key="2">
    <source>
        <dbReference type="ARBA" id="ARBA00012925"/>
    </source>
</evidence>
<accession>A0A8J7JIY2</accession>
<evidence type="ECO:0000256" key="5">
    <source>
        <dbReference type="ARBA" id="ARBA00048348"/>
    </source>
</evidence>
<reference evidence="8" key="1">
    <citation type="submission" date="2020-12" db="EMBL/GenBank/DDBJ databases">
        <title>Geomonas sp. Red875, isolated from river sediment.</title>
        <authorList>
            <person name="Xu Z."/>
            <person name="Zhang Z."/>
            <person name="Masuda Y."/>
            <person name="Itoh H."/>
            <person name="Senoo K."/>
        </authorList>
    </citation>
    <scope>NUCLEOTIDE SEQUENCE</scope>
    <source>
        <strain evidence="8">Red875</strain>
    </source>
</reference>
<dbReference type="EMBL" id="JAEMHM010000005">
    <property type="protein sequence ID" value="MBJ6724410.1"/>
    <property type="molecule type" value="Genomic_DNA"/>
</dbReference>
<sequence>MKKSFLSRIAASAVVLAATVGLAIASSGGAGMSADEALQKLLDGNKRYVENKLGACAATDTAAREKLAKTQHPYAIILSCSDSRVPPELIFDKSLGEIFVVRVAGNVSDPVIIGSIEYAAEHLGSPLIMVLGHERCGAVTAAVDNYGKVVEGNIGAIVRELQPAVKKAKAMRRNADKADLVEECVTINAKQVAQKLTKRSKVLAELVKEGKLKIVSAKYDLDDGKVELIK</sequence>
<dbReference type="GO" id="GO:0008270">
    <property type="term" value="F:zinc ion binding"/>
    <property type="evidence" value="ECO:0007669"/>
    <property type="project" value="InterPro"/>
</dbReference>
<dbReference type="RefSeq" id="WP_199383260.1">
    <property type="nucleotide sequence ID" value="NZ_JAEMHM010000005.1"/>
</dbReference>
<name>A0A8J7JIY2_9BACT</name>
<dbReference type="GO" id="GO:0004089">
    <property type="term" value="F:carbonate dehydratase activity"/>
    <property type="evidence" value="ECO:0007669"/>
    <property type="project" value="UniProtKB-EC"/>
</dbReference>
<comment type="caution">
    <text evidence="8">The sequence shown here is derived from an EMBL/GenBank/DDBJ whole genome shotgun (WGS) entry which is preliminary data.</text>
</comment>
<keyword evidence="6" id="KW-0479">Metal-binding</keyword>
<feature type="signal peptide" evidence="7">
    <location>
        <begin position="1"/>
        <end position="25"/>
    </location>
</feature>
<evidence type="ECO:0000256" key="6">
    <source>
        <dbReference type="PIRSR" id="PIRSR601765-1"/>
    </source>
</evidence>
<dbReference type="Gene3D" id="3.40.1050.10">
    <property type="entry name" value="Carbonic anhydrase"/>
    <property type="match status" value="1"/>
</dbReference>
<evidence type="ECO:0000313" key="8">
    <source>
        <dbReference type="EMBL" id="MBJ6724410.1"/>
    </source>
</evidence>
<dbReference type="Proteomes" id="UP000636888">
    <property type="component" value="Unassembled WGS sequence"/>
</dbReference>
<keyword evidence="3 6" id="KW-0862">Zinc</keyword>
<protein>
    <recommendedName>
        <fullName evidence="2">carbonic anhydrase</fullName>
        <ecNumber evidence="2">4.2.1.1</ecNumber>
    </recommendedName>
</protein>
<dbReference type="PANTHER" id="PTHR11002:SF79">
    <property type="entry name" value="CARBONIC ANHYDRASE 2"/>
    <property type="match status" value="1"/>
</dbReference>
<feature type="binding site" evidence="6">
    <location>
        <position position="82"/>
    </location>
    <ligand>
        <name>Zn(2+)</name>
        <dbReference type="ChEBI" id="CHEBI:29105"/>
    </ligand>
</feature>
<keyword evidence="9" id="KW-1185">Reference proteome</keyword>
<dbReference type="CDD" id="cd03378">
    <property type="entry name" value="beta_CA_cladeC"/>
    <property type="match status" value="1"/>
</dbReference>
<comment type="similarity">
    <text evidence="1">Belongs to the beta-class carbonic anhydrase family.</text>
</comment>
<dbReference type="PROSITE" id="PS00704">
    <property type="entry name" value="PROK_CO2_ANHYDRASE_1"/>
    <property type="match status" value="1"/>
</dbReference>
<dbReference type="Pfam" id="PF00484">
    <property type="entry name" value="Pro_CA"/>
    <property type="match status" value="1"/>
</dbReference>
<feature type="binding site" evidence="6">
    <location>
        <position position="136"/>
    </location>
    <ligand>
        <name>Zn(2+)</name>
        <dbReference type="ChEBI" id="CHEBI:29105"/>
    </ligand>
</feature>
<dbReference type="EC" id="4.2.1.1" evidence="2"/>
<evidence type="ECO:0000256" key="4">
    <source>
        <dbReference type="ARBA" id="ARBA00023239"/>
    </source>
</evidence>
<evidence type="ECO:0000256" key="3">
    <source>
        <dbReference type="ARBA" id="ARBA00022833"/>
    </source>
</evidence>
<comment type="catalytic activity">
    <reaction evidence="5">
        <text>hydrogencarbonate + H(+) = CO2 + H2O</text>
        <dbReference type="Rhea" id="RHEA:10748"/>
        <dbReference type="ChEBI" id="CHEBI:15377"/>
        <dbReference type="ChEBI" id="CHEBI:15378"/>
        <dbReference type="ChEBI" id="CHEBI:16526"/>
        <dbReference type="ChEBI" id="CHEBI:17544"/>
        <dbReference type="EC" id="4.2.1.1"/>
    </reaction>
</comment>
<feature type="binding site" evidence="6">
    <location>
        <position position="80"/>
    </location>
    <ligand>
        <name>Zn(2+)</name>
        <dbReference type="ChEBI" id="CHEBI:29105"/>
    </ligand>
</feature>
<evidence type="ECO:0000313" key="9">
    <source>
        <dbReference type="Proteomes" id="UP000636888"/>
    </source>
</evidence>
<keyword evidence="4" id="KW-0456">Lyase</keyword>
<dbReference type="SUPFAM" id="SSF53056">
    <property type="entry name" value="beta-carbonic anhydrase, cab"/>
    <property type="match status" value="1"/>
</dbReference>